<dbReference type="InterPro" id="IPR013120">
    <property type="entry name" value="FAR_NAD-bd"/>
</dbReference>
<dbReference type="InterPro" id="IPR036291">
    <property type="entry name" value="NAD(P)-bd_dom_sf"/>
</dbReference>
<dbReference type="Proteomes" id="UP000198727">
    <property type="component" value="Unassembled WGS sequence"/>
</dbReference>
<dbReference type="OrthoDB" id="3474872at2"/>
<dbReference type="SUPFAM" id="SSF51735">
    <property type="entry name" value="NAD(P)-binding Rossmann-fold domains"/>
    <property type="match status" value="1"/>
</dbReference>
<evidence type="ECO:0000313" key="2">
    <source>
        <dbReference type="EMBL" id="SFQ03067.1"/>
    </source>
</evidence>
<sequence>MRLLLTGITGQLGTAVAGAAPERGVELVPLVRGSRPGRVPFERAFPALAGAAVRGDVRAPGWGLPDPVLDELSRSVDAVVDLAGETNWAGSGRDLYTTNVLGARHGLDVARELRRRSGRHVAYCYASSIFVAGGALGHVAEAPLPPDRHRTAYEHSKWVAERELVAQHRPGDPDVLISRVGALLGDARTGETRHRNSLYLLAERWDDLPGRVLPVMRGARVDVLPRDVAAAALLDSLAGLLRAGPRPQPVITHLCAGERAPTLRALLEAARAAAPLSFGSWVRLVPAGAEQVLWLSANAERFLPLPPAWRNSLIGLRYIGLDRVMDRGRLADLVDGPLPAPDTELLARLLFALPAARRPVAPADAGLSRFQP</sequence>
<organism evidence="2 3">
    <name type="scientific">Amycolatopsis arida</name>
    <dbReference type="NCBI Taxonomy" id="587909"/>
    <lineage>
        <taxon>Bacteria</taxon>
        <taxon>Bacillati</taxon>
        <taxon>Actinomycetota</taxon>
        <taxon>Actinomycetes</taxon>
        <taxon>Pseudonocardiales</taxon>
        <taxon>Pseudonocardiaceae</taxon>
        <taxon>Amycolatopsis</taxon>
    </lineage>
</organism>
<dbReference type="RefSeq" id="WP_092530630.1">
    <property type="nucleotide sequence ID" value="NZ_FOWW01000004.1"/>
</dbReference>
<name>A0A1I5V6U7_9PSEU</name>
<feature type="domain" description="Thioester reductase (TE)" evidence="1">
    <location>
        <begin position="52"/>
        <end position="232"/>
    </location>
</feature>
<gene>
    <name evidence="2" type="ORF">SAMN05421810_104251</name>
</gene>
<accession>A0A1I5V6U7</accession>
<dbReference type="Gene3D" id="3.40.50.720">
    <property type="entry name" value="NAD(P)-binding Rossmann-like Domain"/>
    <property type="match status" value="1"/>
</dbReference>
<evidence type="ECO:0000259" key="1">
    <source>
        <dbReference type="Pfam" id="PF07993"/>
    </source>
</evidence>
<dbReference type="EMBL" id="FOWW01000004">
    <property type="protein sequence ID" value="SFQ03067.1"/>
    <property type="molecule type" value="Genomic_DNA"/>
</dbReference>
<protein>
    <submittedName>
        <fullName evidence="2">Male sterility protein</fullName>
    </submittedName>
</protein>
<evidence type="ECO:0000313" key="3">
    <source>
        <dbReference type="Proteomes" id="UP000198727"/>
    </source>
</evidence>
<dbReference type="STRING" id="587909.SAMN05421810_104251"/>
<dbReference type="Pfam" id="PF07993">
    <property type="entry name" value="NAD_binding_4"/>
    <property type="match status" value="1"/>
</dbReference>
<reference evidence="3" key="1">
    <citation type="submission" date="2016-10" db="EMBL/GenBank/DDBJ databases">
        <authorList>
            <person name="Varghese N."/>
            <person name="Submissions S."/>
        </authorList>
    </citation>
    <scope>NUCLEOTIDE SEQUENCE [LARGE SCALE GENOMIC DNA]</scope>
    <source>
        <strain evidence="3">CGMCC 4.5579</strain>
    </source>
</reference>
<proteinExistence type="predicted"/>
<keyword evidence="3" id="KW-1185">Reference proteome</keyword>
<dbReference type="AlphaFoldDB" id="A0A1I5V6U7"/>